<evidence type="ECO:0000256" key="1">
    <source>
        <dbReference type="SAM" id="Phobius"/>
    </source>
</evidence>
<gene>
    <name evidence="2" type="ORF">MNBD_BACTEROID01-2636</name>
</gene>
<evidence type="ECO:0000313" key="2">
    <source>
        <dbReference type="EMBL" id="VAW15502.1"/>
    </source>
</evidence>
<sequence length="141" mass="15263">MFETIQYMETSLLYTLPQWGIFIGVAMVIYGWVEKKKAFGIAGISILVLLGIYATYAINAGWVSIGVDASGKFPNEGFSPEGMPVKAKLVPVYWGLVATGILSLISLTLELTVKKLSGVFKAIASIVALTVFFMVHGIIKL</sequence>
<dbReference type="AlphaFoldDB" id="A0A3B0TLY8"/>
<keyword evidence="1" id="KW-0472">Membrane</keyword>
<proteinExistence type="predicted"/>
<feature type="transmembrane region" description="Helical" evidence="1">
    <location>
        <begin position="119"/>
        <end position="139"/>
    </location>
</feature>
<keyword evidence="1" id="KW-1133">Transmembrane helix</keyword>
<reference evidence="2" key="1">
    <citation type="submission" date="2018-06" db="EMBL/GenBank/DDBJ databases">
        <authorList>
            <person name="Zhirakovskaya E."/>
        </authorList>
    </citation>
    <scope>NUCLEOTIDE SEQUENCE</scope>
</reference>
<keyword evidence="1" id="KW-0812">Transmembrane</keyword>
<accession>A0A3B0TLY8</accession>
<name>A0A3B0TLY8_9ZZZZ</name>
<organism evidence="2">
    <name type="scientific">hydrothermal vent metagenome</name>
    <dbReference type="NCBI Taxonomy" id="652676"/>
    <lineage>
        <taxon>unclassified sequences</taxon>
        <taxon>metagenomes</taxon>
        <taxon>ecological metagenomes</taxon>
    </lineage>
</organism>
<protein>
    <submittedName>
        <fullName evidence="2">Uncharacterized protein</fullName>
    </submittedName>
</protein>
<feature type="transmembrane region" description="Helical" evidence="1">
    <location>
        <begin position="92"/>
        <end position="112"/>
    </location>
</feature>
<feature type="transmembrane region" description="Helical" evidence="1">
    <location>
        <begin position="12"/>
        <end position="32"/>
    </location>
</feature>
<dbReference type="EMBL" id="UOEP01000049">
    <property type="protein sequence ID" value="VAW15502.1"/>
    <property type="molecule type" value="Genomic_DNA"/>
</dbReference>
<feature type="transmembrane region" description="Helical" evidence="1">
    <location>
        <begin position="39"/>
        <end position="58"/>
    </location>
</feature>